<name>A0A834GYE8_RHOSS</name>
<accession>A0A834GYE8</accession>
<dbReference type="OrthoDB" id="1650227at2759"/>
<organism evidence="1 2">
    <name type="scientific">Rhododendron simsii</name>
    <name type="common">Sims's rhododendron</name>
    <dbReference type="NCBI Taxonomy" id="118357"/>
    <lineage>
        <taxon>Eukaryota</taxon>
        <taxon>Viridiplantae</taxon>
        <taxon>Streptophyta</taxon>
        <taxon>Embryophyta</taxon>
        <taxon>Tracheophyta</taxon>
        <taxon>Spermatophyta</taxon>
        <taxon>Magnoliopsida</taxon>
        <taxon>eudicotyledons</taxon>
        <taxon>Gunneridae</taxon>
        <taxon>Pentapetalae</taxon>
        <taxon>asterids</taxon>
        <taxon>Ericales</taxon>
        <taxon>Ericaceae</taxon>
        <taxon>Ericoideae</taxon>
        <taxon>Rhodoreae</taxon>
        <taxon>Rhododendron</taxon>
    </lineage>
</organism>
<gene>
    <name evidence="1" type="ORF">RHSIM_Rhsim06G0231800</name>
</gene>
<comment type="caution">
    <text evidence="1">The sequence shown here is derived from an EMBL/GenBank/DDBJ whole genome shotgun (WGS) entry which is preliminary data.</text>
</comment>
<dbReference type="AlphaFoldDB" id="A0A834GYE8"/>
<keyword evidence="2" id="KW-1185">Reference proteome</keyword>
<dbReference type="Proteomes" id="UP000626092">
    <property type="component" value="Unassembled WGS sequence"/>
</dbReference>
<evidence type="ECO:0000313" key="1">
    <source>
        <dbReference type="EMBL" id="KAF7142133.1"/>
    </source>
</evidence>
<evidence type="ECO:0000313" key="2">
    <source>
        <dbReference type="Proteomes" id="UP000626092"/>
    </source>
</evidence>
<dbReference type="EMBL" id="WJXA01000006">
    <property type="protein sequence ID" value="KAF7142133.1"/>
    <property type="molecule type" value="Genomic_DNA"/>
</dbReference>
<proteinExistence type="predicted"/>
<sequence>MMRIAYSPTTSSASLTLLRAARLGFSSFLSRTTTSVVSSSHSSPSLMKSRSLSSFPSFRSIRRWSHGSGDWRSPVSLRAQIRSAAPVIERFQQKVSTMGMVCFFGLELLKAFSVTCMNNILDILGVMMIIGFIAKFLQVKLFKYIEVMEIGFLRCVGMVVVRDCEINRDTLLRAARLGFSSSFSRTTASVVSSSHSSPSLIKYRSLTSFPSYRSIRWWSHGGGDWRSPVSLRAQIRSAAPVIERFHWKVATMGILCFFELELLKAFQ</sequence>
<protein>
    <submittedName>
        <fullName evidence="1">Uncharacterized protein</fullName>
    </submittedName>
</protein>
<reference evidence="1" key="1">
    <citation type="submission" date="2019-11" db="EMBL/GenBank/DDBJ databases">
        <authorList>
            <person name="Liu Y."/>
            <person name="Hou J."/>
            <person name="Li T.-Q."/>
            <person name="Guan C.-H."/>
            <person name="Wu X."/>
            <person name="Wu H.-Z."/>
            <person name="Ling F."/>
            <person name="Zhang R."/>
            <person name="Shi X.-G."/>
            <person name="Ren J.-P."/>
            <person name="Chen E.-F."/>
            <person name="Sun J.-M."/>
        </authorList>
    </citation>
    <scope>NUCLEOTIDE SEQUENCE</scope>
    <source>
        <strain evidence="1">Adult_tree_wgs_1</strain>
        <tissue evidence="1">Leaves</tissue>
    </source>
</reference>